<sequence>MTDQDRPVHIIGAGPAGLATAAALQRRGVRVLVLDRGESVGGSWRGQYDRLRLDTPRRGSALPGLAIPRSAGRWVARADMVRYLERYAEEHDLEIAAGVEVNSIERAPDEGWVLHANGGRQLPAPAVVVATGLCGVPRVPDWPGRDGYTGELLHSAHYRSPRPYEGKDVLVVGAGASGAETAVDLHRGGAARVRLAVRTPPHILRRSTLGWSAQRTGALVGRLPARLGDGLSAGMARVTVPDLSGRGLRRPEAGLVTRARQGSQPIRDSGLVRAIRRGEVEPVAALESLDGDRVRLADGAELTPDAVIAATGYTHGLAELLGDHEALDADGGPAVGGGTLRAARSVTSAKLPGLYFAGYRHPVSGALREIGRDADRIARALSR</sequence>
<dbReference type="PIRSF" id="PIRSF000332">
    <property type="entry name" value="FMO"/>
    <property type="match status" value="1"/>
</dbReference>
<dbReference type="Pfam" id="PF13738">
    <property type="entry name" value="Pyr_redox_3"/>
    <property type="match status" value="1"/>
</dbReference>
<dbReference type="AlphaFoldDB" id="A0A949N4Y8"/>
<keyword evidence="1" id="KW-0560">Oxidoreductase</keyword>
<dbReference type="GO" id="GO:0050660">
    <property type="term" value="F:flavin adenine dinucleotide binding"/>
    <property type="evidence" value="ECO:0007669"/>
    <property type="project" value="TreeGrafter"/>
</dbReference>
<gene>
    <name evidence="2" type="ORF">JGS22_012510</name>
</gene>
<evidence type="ECO:0000313" key="2">
    <source>
        <dbReference type="EMBL" id="MBU7598414.1"/>
    </source>
</evidence>
<reference evidence="2" key="1">
    <citation type="submission" date="2021-06" db="EMBL/GenBank/DDBJ databases">
        <title>Sequencing of actinobacteria type strains.</title>
        <authorList>
            <person name="Nguyen G.-S."/>
            <person name="Wentzel A."/>
        </authorList>
    </citation>
    <scope>NUCLEOTIDE SEQUENCE</scope>
    <source>
        <strain evidence="2">P38-E01</strain>
    </source>
</reference>
<dbReference type="GO" id="GO:0005829">
    <property type="term" value="C:cytosol"/>
    <property type="evidence" value="ECO:0007669"/>
    <property type="project" value="TreeGrafter"/>
</dbReference>
<dbReference type="PANTHER" id="PTHR43539:SF78">
    <property type="entry name" value="FLAVIN-CONTAINING MONOOXYGENASE"/>
    <property type="match status" value="1"/>
</dbReference>
<dbReference type="InterPro" id="IPR000960">
    <property type="entry name" value="Flavin_mOase"/>
</dbReference>
<dbReference type="RefSeq" id="WP_216815087.1">
    <property type="nucleotide sequence ID" value="NZ_JAELVF020000001.1"/>
</dbReference>
<proteinExistence type="predicted"/>
<organism evidence="2 3">
    <name type="scientific">Streptomyces tardus</name>
    <dbReference type="NCBI Taxonomy" id="2780544"/>
    <lineage>
        <taxon>Bacteria</taxon>
        <taxon>Bacillati</taxon>
        <taxon>Actinomycetota</taxon>
        <taxon>Actinomycetes</taxon>
        <taxon>Kitasatosporales</taxon>
        <taxon>Streptomycetaceae</taxon>
        <taxon>Streptomyces</taxon>
    </lineage>
</organism>
<dbReference type="GO" id="GO:0004497">
    <property type="term" value="F:monooxygenase activity"/>
    <property type="evidence" value="ECO:0007669"/>
    <property type="project" value="TreeGrafter"/>
</dbReference>
<keyword evidence="3" id="KW-1185">Reference proteome</keyword>
<evidence type="ECO:0000256" key="1">
    <source>
        <dbReference type="ARBA" id="ARBA00023002"/>
    </source>
</evidence>
<evidence type="ECO:0000313" key="3">
    <source>
        <dbReference type="Proteomes" id="UP000694501"/>
    </source>
</evidence>
<accession>A0A949N4Y8</accession>
<dbReference type="PANTHER" id="PTHR43539">
    <property type="entry name" value="FLAVIN-BINDING MONOOXYGENASE-LIKE PROTEIN (AFU_ORTHOLOGUE AFUA_4G09220)"/>
    <property type="match status" value="1"/>
</dbReference>
<comment type="caution">
    <text evidence="2">The sequence shown here is derived from an EMBL/GenBank/DDBJ whole genome shotgun (WGS) entry which is preliminary data.</text>
</comment>
<dbReference type="InterPro" id="IPR050982">
    <property type="entry name" value="Auxin_biosynth/cation_transpt"/>
</dbReference>
<dbReference type="EMBL" id="JAELVF020000001">
    <property type="protein sequence ID" value="MBU7598414.1"/>
    <property type="molecule type" value="Genomic_DNA"/>
</dbReference>
<protein>
    <submittedName>
        <fullName evidence="2">NAD(P)/FAD-dependent oxidoreductase</fullName>
    </submittedName>
</protein>
<name>A0A949N4Y8_9ACTN</name>
<dbReference type="Proteomes" id="UP000694501">
    <property type="component" value="Unassembled WGS sequence"/>
</dbReference>